<gene>
    <name evidence="2" type="ORF">VITISV_010253</name>
</gene>
<reference evidence="2" key="1">
    <citation type="journal article" date="2007" name="PLoS ONE">
        <title>The first genome sequence of an elite grapevine cultivar (Pinot noir Vitis vinifera L.): coping with a highly heterozygous genome.</title>
        <authorList>
            <person name="Velasco R."/>
            <person name="Zharkikh A."/>
            <person name="Troggio M."/>
            <person name="Cartwright D.A."/>
            <person name="Cestaro A."/>
            <person name="Pruss D."/>
            <person name="Pindo M."/>
            <person name="FitzGerald L.M."/>
            <person name="Vezzulli S."/>
            <person name="Reid J."/>
            <person name="Malacarne G."/>
            <person name="Iliev D."/>
            <person name="Coppola G."/>
            <person name="Wardell B."/>
            <person name="Micheletti D."/>
            <person name="Macalma T."/>
            <person name="Facci M."/>
            <person name="Mitchell J.T."/>
            <person name="Perazzolli M."/>
            <person name="Eldredge G."/>
            <person name="Gatto P."/>
            <person name="Oyzerski R."/>
            <person name="Moretto M."/>
            <person name="Gutin N."/>
            <person name="Stefanini M."/>
            <person name="Chen Y."/>
            <person name="Segala C."/>
            <person name="Davenport C."/>
            <person name="Dematte L."/>
            <person name="Mraz A."/>
            <person name="Battilana J."/>
            <person name="Stormo K."/>
            <person name="Costa F."/>
            <person name="Tao Q."/>
            <person name="Si-Ammour A."/>
            <person name="Harkins T."/>
            <person name="Lackey A."/>
            <person name="Perbost C."/>
            <person name="Taillon B."/>
            <person name="Stella A."/>
            <person name="Solovyev V."/>
            <person name="Fawcett J.A."/>
            <person name="Sterck L."/>
            <person name="Vandepoele K."/>
            <person name="Grando S.M."/>
            <person name="Toppo S."/>
            <person name="Moser C."/>
            <person name="Lanchbury J."/>
            <person name="Bogden R."/>
            <person name="Skolnick M."/>
            <person name="Sgaramella V."/>
            <person name="Bhatnagar S.K."/>
            <person name="Fontana P."/>
            <person name="Gutin A."/>
            <person name="Van de Peer Y."/>
            <person name="Salamini F."/>
            <person name="Viola R."/>
        </authorList>
    </citation>
    <scope>NUCLEOTIDE SEQUENCE</scope>
</reference>
<name>A5BER8_VITVI</name>
<dbReference type="AlphaFoldDB" id="A5BER8"/>
<accession>A5BER8</accession>
<protein>
    <submittedName>
        <fullName evidence="2">Uncharacterized protein</fullName>
    </submittedName>
</protein>
<dbReference type="EMBL" id="AM456962">
    <property type="protein sequence ID" value="CAN83172.1"/>
    <property type="molecule type" value="Genomic_DNA"/>
</dbReference>
<evidence type="ECO:0000313" key="2">
    <source>
        <dbReference type="EMBL" id="CAN83172.1"/>
    </source>
</evidence>
<proteinExistence type="predicted"/>
<organism evidence="2">
    <name type="scientific">Vitis vinifera</name>
    <name type="common">Grape</name>
    <dbReference type="NCBI Taxonomy" id="29760"/>
    <lineage>
        <taxon>Eukaryota</taxon>
        <taxon>Viridiplantae</taxon>
        <taxon>Streptophyta</taxon>
        <taxon>Embryophyta</taxon>
        <taxon>Tracheophyta</taxon>
        <taxon>Spermatophyta</taxon>
        <taxon>Magnoliopsida</taxon>
        <taxon>eudicotyledons</taxon>
        <taxon>Gunneridae</taxon>
        <taxon>Pentapetalae</taxon>
        <taxon>rosids</taxon>
        <taxon>Vitales</taxon>
        <taxon>Vitaceae</taxon>
        <taxon>Viteae</taxon>
        <taxon>Vitis</taxon>
    </lineage>
</organism>
<evidence type="ECO:0000256" key="1">
    <source>
        <dbReference type="SAM" id="MobiDB-lite"/>
    </source>
</evidence>
<feature type="compositionally biased region" description="Polar residues" evidence="1">
    <location>
        <begin position="87"/>
        <end position="101"/>
    </location>
</feature>
<feature type="region of interest" description="Disordered" evidence="1">
    <location>
        <begin position="1"/>
        <end position="101"/>
    </location>
</feature>
<sequence length="101" mass="11032">MTYTSHFISAMARIRGGHTDPSVSCESRPRAFSPQDSSQAPHAPTVPSFEGGVPSIPPQRRYKTRRPPISLPLESSDCRPLAKRTRTSGLGETSRQAQPDT</sequence>